<protein>
    <recommendedName>
        <fullName evidence="7">Ankyrin</fullName>
    </recommendedName>
</protein>
<reference evidence="5 6" key="1">
    <citation type="submission" date="2023-08" db="EMBL/GenBank/DDBJ databases">
        <title>Black Yeasts Isolated from many extreme environments.</title>
        <authorList>
            <person name="Coleine C."/>
            <person name="Stajich J.E."/>
            <person name="Selbmann L."/>
        </authorList>
    </citation>
    <scope>NUCLEOTIDE SEQUENCE [LARGE SCALE GENOMIC DNA]</scope>
    <source>
        <strain evidence="5 6">CCFEE 5935</strain>
    </source>
</reference>
<keyword evidence="6" id="KW-1185">Reference proteome</keyword>
<dbReference type="Proteomes" id="UP001337655">
    <property type="component" value="Unassembled WGS sequence"/>
</dbReference>
<dbReference type="GeneID" id="89929832"/>
<gene>
    <name evidence="5" type="ORF">LTR77_008499</name>
</gene>
<feature type="region of interest" description="Disordered" evidence="4">
    <location>
        <begin position="256"/>
        <end position="280"/>
    </location>
</feature>
<dbReference type="Pfam" id="PF13637">
    <property type="entry name" value="Ank_4"/>
    <property type="match status" value="1"/>
</dbReference>
<evidence type="ECO:0000256" key="2">
    <source>
        <dbReference type="ARBA" id="ARBA00023043"/>
    </source>
</evidence>
<dbReference type="RefSeq" id="XP_064656191.1">
    <property type="nucleotide sequence ID" value="XM_064805731.1"/>
</dbReference>
<dbReference type="PANTHER" id="PTHR24198:SF165">
    <property type="entry name" value="ANKYRIN REPEAT-CONTAINING PROTEIN-RELATED"/>
    <property type="match status" value="1"/>
</dbReference>
<evidence type="ECO:0000313" key="5">
    <source>
        <dbReference type="EMBL" id="KAK5166238.1"/>
    </source>
</evidence>
<dbReference type="SUPFAM" id="SSF48403">
    <property type="entry name" value="Ankyrin repeat"/>
    <property type="match status" value="1"/>
</dbReference>
<dbReference type="PROSITE" id="PS50088">
    <property type="entry name" value="ANK_REPEAT"/>
    <property type="match status" value="6"/>
</dbReference>
<dbReference type="PROSITE" id="PS50297">
    <property type="entry name" value="ANK_REP_REGION"/>
    <property type="match status" value="4"/>
</dbReference>
<feature type="repeat" description="ANK" evidence="3">
    <location>
        <begin position="578"/>
        <end position="604"/>
    </location>
</feature>
<feature type="repeat" description="ANK" evidence="3">
    <location>
        <begin position="547"/>
        <end position="579"/>
    </location>
</feature>
<accession>A0AAV9P1N8</accession>
<dbReference type="AlphaFoldDB" id="A0AAV9P1N8"/>
<evidence type="ECO:0000256" key="4">
    <source>
        <dbReference type="SAM" id="MobiDB-lite"/>
    </source>
</evidence>
<dbReference type="InterPro" id="IPR036770">
    <property type="entry name" value="Ankyrin_rpt-contain_sf"/>
</dbReference>
<dbReference type="PANTHER" id="PTHR24198">
    <property type="entry name" value="ANKYRIN REPEAT AND PROTEIN KINASE DOMAIN-CONTAINING PROTEIN"/>
    <property type="match status" value="1"/>
</dbReference>
<evidence type="ECO:0000256" key="3">
    <source>
        <dbReference type="PROSITE-ProRule" id="PRU00023"/>
    </source>
</evidence>
<keyword evidence="2 3" id="KW-0040">ANK repeat</keyword>
<dbReference type="SMART" id="SM00248">
    <property type="entry name" value="ANK"/>
    <property type="match status" value="8"/>
</dbReference>
<feature type="repeat" description="ANK" evidence="3">
    <location>
        <begin position="486"/>
        <end position="518"/>
    </location>
</feature>
<feature type="region of interest" description="Disordered" evidence="4">
    <location>
        <begin position="302"/>
        <end position="460"/>
    </location>
</feature>
<keyword evidence="1" id="KW-0677">Repeat</keyword>
<feature type="compositionally biased region" description="Polar residues" evidence="4">
    <location>
        <begin position="821"/>
        <end position="832"/>
    </location>
</feature>
<feature type="repeat" description="ANK" evidence="3">
    <location>
        <begin position="695"/>
        <end position="727"/>
    </location>
</feature>
<evidence type="ECO:0008006" key="7">
    <source>
        <dbReference type="Google" id="ProtNLM"/>
    </source>
</evidence>
<dbReference type="InterPro" id="IPR002110">
    <property type="entry name" value="Ankyrin_rpt"/>
</dbReference>
<dbReference type="Pfam" id="PF12796">
    <property type="entry name" value="Ank_2"/>
    <property type="match status" value="2"/>
</dbReference>
<feature type="compositionally biased region" description="Basic and acidic residues" evidence="4">
    <location>
        <begin position="794"/>
        <end position="807"/>
    </location>
</feature>
<proteinExistence type="predicted"/>
<feature type="repeat" description="ANK" evidence="3">
    <location>
        <begin position="645"/>
        <end position="673"/>
    </location>
</feature>
<sequence>MRVILRTSSSLTGIGNLRHHGRSWWCRDCPDSDRSFKNAPSDFQEAEETVTNLDLLFASIKSEVDKPDSVFTRDPASGERFEALTRSCISSLNRLDDLLAKHQSLGSDHIKVLDRLRFSKKDVVEIQRELQFRHATLAAFLETLGLGGVGRIENKVDGLAQQQDKIIEAIDKIALQASTRLETASVFSNHSSDDKAVWRQLRRDLNGAGFKSSDLERHKPLIHQKLMELQTSGMIEWHAPDGDDDNKSEMSVTWIGRTKNNYRPPTAETVYEDSDEEDNYTHRQFRDSMDPLFEEEEEDILHRPGVQSEKNRTSNGRPPPYQASTTGPTLQIPIPVPHRASRSAGNSPQSSPNAFAPVHPGFGGSSPRQRRPGFQPLSRYGSSPRAATQAMPRAARQQSDRPGSSGSGRGDEGLRVGRRSAPNMIWRYRRPADIQRPPMQSADLGDGTLPKAASEGKTSDAQRLLMQGYNIESTGSRAVTENTAFENTTALFRAARNGHFETAHMLLRHGANPNVYKADGKGLLRLLVSDGNTEMVRLLLEYGAHHEKQGALPQAALFGYLSIVQLLLNYGIDINEVEKQTALFRASSNGYSDIVDLLLREGADTGFVAPSGASALYKAVVKDHYKCVRALLLYGARPEVGCGQDGETALSTACAIGHEPTVRLLLQRGARPNDLWFRRYQSAVQRRDGLVEEWFADGSLFAAARVGRVNITRLLIDYGADVHARTHFGQTAIDLAFQNGYLPLVDMLHAAGARLSPETIEAAEKRDAWERRREDQRYKDDPRRPRHYSTNGVDLERGEGRAGDSQDQRLQMSEFKRRSKSSTTVRQSTRAKGSSAGGGLKVATAATTGMLLLDSLMLLGG</sequence>
<name>A0AAV9P1N8_9PEZI</name>
<evidence type="ECO:0000256" key="1">
    <source>
        <dbReference type="ARBA" id="ARBA00022737"/>
    </source>
</evidence>
<feature type="compositionally biased region" description="Polar residues" evidence="4">
    <location>
        <begin position="343"/>
        <end position="353"/>
    </location>
</feature>
<feature type="repeat" description="ANK" evidence="3">
    <location>
        <begin position="519"/>
        <end position="551"/>
    </location>
</feature>
<evidence type="ECO:0000313" key="6">
    <source>
        <dbReference type="Proteomes" id="UP001337655"/>
    </source>
</evidence>
<dbReference type="Gene3D" id="1.25.40.20">
    <property type="entry name" value="Ankyrin repeat-containing domain"/>
    <property type="match status" value="1"/>
</dbReference>
<comment type="caution">
    <text evidence="5">The sequence shown here is derived from an EMBL/GenBank/DDBJ whole genome shotgun (WGS) entry which is preliminary data.</text>
</comment>
<dbReference type="EMBL" id="JAVRRT010000014">
    <property type="protein sequence ID" value="KAK5166238.1"/>
    <property type="molecule type" value="Genomic_DNA"/>
</dbReference>
<feature type="region of interest" description="Disordered" evidence="4">
    <location>
        <begin position="762"/>
        <end position="839"/>
    </location>
</feature>
<organism evidence="5 6">
    <name type="scientific">Saxophila tyrrhenica</name>
    <dbReference type="NCBI Taxonomy" id="1690608"/>
    <lineage>
        <taxon>Eukaryota</taxon>
        <taxon>Fungi</taxon>
        <taxon>Dikarya</taxon>
        <taxon>Ascomycota</taxon>
        <taxon>Pezizomycotina</taxon>
        <taxon>Dothideomycetes</taxon>
        <taxon>Dothideomycetidae</taxon>
        <taxon>Mycosphaerellales</taxon>
        <taxon>Extremaceae</taxon>
        <taxon>Saxophila</taxon>
    </lineage>
</organism>
<feature type="compositionally biased region" description="Basic and acidic residues" evidence="4">
    <location>
        <begin position="762"/>
        <end position="783"/>
    </location>
</feature>